<dbReference type="CDD" id="cd07040">
    <property type="entry name" value="HP"/>
    <property type="match status" value="1"/>
</dbReference>
<dbReference type="Gene3D" id="3.40.50.1240">
    <property type="entry name" value="Phosphoglycerate mutase-like"/>
    <property type="match status" value="1"/>
</dbReference>
<reference evidence="1 2" key="1">
    <citation type="submission" date="2020-08" db="EMBL/GenBank/DDBJ databases">
        <title>Genome sequence of Thermomonas carbonis KCTC 42013T.</title>
        <authorList>
            <person name="Hyun D.-W."/>
            <person name="Bae J.-W."/>
        </authorList>
    </citation>
    <scope>NUCLEOTIDE SEQUENCE [LARGE SCALE GENOMIC DNA]</scope>
    <source>
        <strain evidence="1 2">KCTC 42013</strain>
    </source>
</reference>
<proteinExistence type="predicted"/>
<dbReference type="AlphaFoldDB" id="A0A7G9SNN5"/>
<dbReference type="InterPro" id="IPR029033">
    <property type="entry name" value="His_PPase_superfam"/>
</dbReference>
<evidence type="ECO:0000313" key="1">
    <source>
        <dbReference type="EMBL" id="QNN69460.1"/>
    </source>
</evidence>
<keyword evidence="2" id="KW-1185">Reference proteome</keyword>
<name>A0A7G9SNN5_9GAMM</name>
<accession>A0A7G9SNN5</accession>
<dbReference type="EMBL" id="CP060719">
    <property type="protein sequence ID" value="QNN69460.1"/>
    <property type="molecule type" value="Genomic_DNA"/>
</dbReference>
<sequence>MTDTTAVTFIVVRHAEKVDASRDPDLSVAGHARAQALAAYLGQRELAAAYATEFKRTSQTLAPGVEARGLPITPYAAGQPASEFTANLRTTHTRGTVLIAGHSNTVPDIVAALCACTTTPIADHEYDRLSIVRIDADGRARLELTRYGAASPAP</sequence>
<dbReference type="Pfam" id="PF00300">
    <property type="entry name" value="His_Phos_1"/>
    <property type="match status" value="1"/>
</dbReference>
<dbReference type="SUPFAM" id="SSF53254">
    <property type="entry name" value="Phosphoglycerate mutase-like"/>
    <property type="match status" value="1"/>
</dbReference>
<gene>
    <name evidence="1" type="ORF">H9L16_12355</name>
</gene>
<protein>
    <submittedName>
        <fullName evidence="1">Histidine phosphatase family protein</fullName>
    </submittedName>
</protein>
<dbReference type="KEGG" id="tcn:H9L16_12355"/>
<dbReference type="InterPro" id="IPR013078">
    <property type="entry name" value="His_Pase_superF_clade-1"/>
</dbReference>
<dbReference type="Proteomes" id="UP000515804">
    <property type="component" value="Chromosome"/>
</dbReference>
<organism evidence="1 2">
    <name type="scientific">Thermomonas carbonis</name>
    <dbReference type="NCBI Taxonomy" id="1463158"/>
    <lineage>
        <taxon>Bacteria</taxon>
        <taxon>Pseudomonadati</taxon>
        <taxon>Pseudomonadota</taxon>
        <taxon>Gammaproteobacteria</taxon>
        <taxon>Lysobacterales</taxon>
        <taxon>Lysobacteraceae</taxon>
        <taxon>Thermomonas</taxon>
    </lineage>
</organism>
<evidence type="ECO:0000313" key="2">
    <source>
        <dbReference type="Proteomes" id="UP000515804"/>
    </source>
</evidence>
<dbReference type="RefSeq" id="WP_187551978.1">
    <property type="nucleotide sequence ID" value="NZ_BMZL01000001.1"/>
</dbReference>